<accession>A0A146KCM7</accession>
<proteinExistence type="predicted"/>
<protein>
    <submittedName>
        <fullName evidence="1">Uncharacterized protein</fullName>
    </submittedName>
</protein>
<dbReference type="AlphaFoldDB" id="A0A146KCM7"/>
<name>A0A146KCM7_9EUKA</name>
<dbReference type="EMBL" id="GDID01002329">
    <property type="protein sequence ID" value="JAP94277.1"/>
    <property type="molecule type" value="Transcribed_RNA"/>
</dbReference>
<organism evidence="1">
    <name type="scientific">Trepomonas sp. PC1</name>
    <dbReference type="NCBI Taxonomy" id="1076344"/>
    <lineage>
        <taxon>Eukaryota</taxon>
        <taxon>Metamonada</taxon>
        <taxon>Diplomonadida</taxon>
        <taxon>Hexamitidae</taxon>
        <taxon>Hexamitinae</taxon>
        <taxon>Trepomonas</taxon>
    </lineage>
</organism>
<feature type="non-terminal residue" evidence="1">
    <location>
        <position position="65"/>
    </location>
</feature>
<reference evidence="1" key="1">
    <citation type="submission" date="2015-07" db="EMBL/GenBank/DDBJ databases">
        <title>Adaptation to a free-living lifestyle via gene acquisitions in the diplomonad Trepomonas sp. PC1.</title>
        <authorList>
            <person name="Xu F."/>
            <person name="Jerlstrom-Hultqvist J."/>
            <person name="Kolisko M."/>
            <person name="Simpson A.G.B."/>
            <person name="Roger A.J."/>
            <person name="Svard S.G."/>
            <person name="Andersson J.O."/>
        </authorList>
    </citation>
    <scope>NUCLEOTIDE SEQUENCE</scope>
    <source>
        <strain evidence="1">PC1</strain>
    </source>
</reference>
<evidence type="ECO:0000313" key="1">
    <source>
        <dbReference type="EMBL" id="JAP94277.1"/>
    </source>
</evidence>
<sequence>MTKAVREYIRRNDATTTELKDEQMTDQFIYKWLNDNGVKKSMWAELGKQLKVSPVQLHNYYHNTW</sequence>
<gene>
    <name evidence="1" type="ORF">TPC1_13136</name>
</gene>